<organism evidence="1 2">
    <name type="scientific">Tomitella fengzijianii</name>
    <dbReference type="NCBI Taxonomy" id="2597660"/>
    <lineage>
        <taxon>Bacteria</taxon>
        <taxon>Bacillati</taxon>
        <taxon>Actinomycetota</taxon>
        <taxon>Actinomycetes</taxon>
        <taxon>Mycobacteriales</taxon>
        <taxon>Tomitella</taxon>
    </lineage>
</organism>
<name>A0A516X4P4_9ACTN</name>
<dbReference type="KEGG" id="toy:FO059_12420"/>
<dbReference type="OrthoDB" id="4570356at2"/>
<dbReference type="RefSeq" id="WP_143909190.1">
    <property type="nucleotide sequence ID" value="NZ_CP041765.1"/>
</dbReference>
<proteinExistence type="predicted"/>
<evidence type="ECO:0000313" key="1">
    <source>
        <dbReference type="EMBL" id="QDQ97973.1"/>
    </source>
</evidence>
<sequence length="142" mass="15261">MAPHRTAAAKARQHRALRMRVAGASYDRIAADLKTTPERARAAVVDACADLENDPPEIAARLELERLDTMRAGLWKAIGRGDTKAIGQAMKIDERRDEVLAGLARPDDQTGPTVAERLHAIKTAAADDAPGAELYSIDGGRP</sequence>
<gene>
    <name evidence="1" type="ORF">FO059_12420</name>
</gene>
<dbReference type="EMBL" id="CP041765">
    <property type="protein sequence ID" value="QDQ97973.1"/>
    <property type="molecule type" value="Genomic_DNA"/>
</dbReference>
<reference evidence="1 2" key="2">
    <citation type="submission" date="2019-07" db="EMBL/GenBank/DDBJ databases">
        <authorList>
            <person name="Huang Y."/>
        </authorList>
    </citation>
    <scope>NUCLEOTIDE SEQUENCE [LARGE SCALE GENOMIC DNA]</scope>
    <source>
        <strain evidence="1 2">HY188</strain>
    </source>
</reference>
<keyword evidence="2" id="KW-1185">Reference proteome</keyword>
<reference evidence="1 2" key="1">
    <citation type="submission" date="2019-07" db="EMBL/GenBank/DDBJ databases">
        <title>Tomitella cavernea sp. nov., an actinomycete isolated from soil.</title>
        <authorList>
            <person name="Cheng J."/>
        </authorList>
    </citation>
    <scope>NUCLEOTIDE SEQUENCE [LARGE SCALE GENOMIC DNA]</scope>
    <source>
        <strain evidence="1 2">HY188</strain>
    </source>
</reference>
<accession>A0A516X4P4</accession>
<protein>
    <submittedName>
        <fullName evidence="1">Uncharacterized protein</fullName>
    </submittedName>
</protein>
<evidence type="ECO:0000313" key="2">
    <source>
        <dbReference type="Proteomes" id="UP000317344"/>
    </source>
</evidence>
<dbReference type="AlphaFoldDB" id="A0A516X4P4"/>
<dbReference type="Proteomes" id="UP000317344">
    <property type="component" value="Chromosome"/>
</dbReference>